<dbReference type="RefSeq" id="WP_045032141.1">
    <property type="nucleotide sequence ID" value="NZ_JRHC01000005.1"/>
</dbReference>
<dbReference type="PATRIC" id="fig|1544798.3.peg.3750"/>
<sequence length="510" mass="58451">MNIKSFLLLSFLAITFFSGFAQQQSTKLAFTISVDDNLKDSFKSRGRLLIYISDTDKSEPRFSSGYDGNESVFGKNFENWDKNKSRRVNGDGDWAKTSEWDFNSVPHGVYFIQAVWVHNRDSESRSNTAGNLYSAPVKVDTKNKQLVELSFSEIIPEKKLEDNELVEFFEMESPVLTKWWNKSMHLKASVLLPSGYKSHPKTKYPVRYNVAGYGGRFTRINSLIKNEEFMSWWTSEDAPQIITVFLDGEGPFGDCYQLDSENSGPYGEALINELIPEIEKQFRIEGTPENRFVDGCSTGGWVSLALQLIYPETFNGCWSYSPDPVCFAKMQLVNVYENENAFYNDRGYLRPSMRDIYGEPQFSIKQEMTAENVQGYSNTYVTSGGQWGAWNALYSPKGEDGLPKPIFDPVSGAIDKEVAKHWKKYDLLKYTASNWPELGPKLEGKIHIWMGDMDNFYLNNSMRDFKQYLKSTTNPKSDAQIEFTPMKGHCSNYSHKRILTEIQQKLSEME</sequence>
<feature type="signal peptide" evidence="1">
    <location>
        <begin position="1"/>
        <end position="21"/>
    </location>
</feature>
<dbReference type="OrthoDB" id="9768282at2"/>
<proteinExistence type="predicted"/>
<dbReference type="Proteomes" id="UP000032544">
    <property type="component" value="Unassembled WGS sequence"/>
</dbReference>
<gene>
    <name evidence="2" type="ORF">LH29_17905</name>
</gene>
<evidence type="ECO:0000256" key="1">
    <source>
        <dbReference type="SAM" id="SignalP"/>
    </source>
</evidence>
<evidence type="ECO:0008006" key="4">
    <source>
        <dbReference type="Google" id="ProtNLM"/>
    </source>
</evidence>
<dbReference type="STRING" id="1544798.LH29_17905"/>
<dbReference type="AlphaFoldDB" id="A0A0D8J9I7"/>
<dbReference type="SUPFAM" id="SSF53474">
    <property type="entry name" value="alpha/beta-Hydrolases"/>
    <property type="match status" value="1"/>
</dbReference>
<dbReference type="EMBL" id="JRHC01000005">
    <property type="protein sequence ID" value="KJF42443.1"/>
    <property type="molecule type" value="Genomic_DNA"/>
</dbReference>
<feature type="chain" id="PRO_5002331049" description="Esterase" evidence="1">
    <location>
        <begin position="22"/>
        <end position="510"/>
    </location>
</feature>
<dbReference type="PANTHER" id="PTHR48098">
    <property type="entry name" value="ENTEROCHELIN ESTERASE-RELATED"/>
    <property type="match status" value="1"/>
</dbReference>
<evidence type="ECO:0000313" key="3">
    <source>
        <dbReference type="Proteomes" id="UP000032544"/>
    </source>
</evidence>
<protein>
    <recommendedName>
        <fullName evidence="4">Esterase</fullName>
    </recommendedName>
</protein>
<organism evidence="2 3">
    <name type="scientific">Draconibacterium sediminis</name>
    <dbReference type="NCBI Taxonomy" id="1544798"/>
    <lineage>
        <taxon>Bacteria</taxon>
        <taxon>Pseudomonadati</taxon>
        <taxon>Bacteroidota</taxon>
        <taxon>Bacteroidia</taxon>
        <taxon>Marinilabiliales</taxon>
        <taxon>Prolixibacteraceae</taxon>
        <taxon>Draconibacterium</taxon>
    </lineage>
</organism>
<evidence type="ECO:0000313" key="2">
    <source>
        <dbReference type="EMBL" id="KJF42443.1"/>
    </source>
</evidence>
<dbReference type="InterPro" id="IPR050583">
    <property type="entry name" value="Mycobacterial_A85_antigen"/>
</dbReference>
<keyword evidence="3" id="KW-1185">Reference proteome</keyword>
<dbReference type="InterPro" id="IPR029058">
    <property type="entry name" value="AB_hydrolase_fold"/>
</dbReference>
<reference evidence="2 3" key="1">
    <citation type="submission" date="2014-09" db="EMBL/GenBank/DDBJ databases">
        <title>Draft Genome Sequence of Draconibacterium sp. JN14CK-3.</title>
        <authorList>
            <person name="Dong C."/>
            <person name="Lai Q."/>
            <person name="Shao Z."/>
        </authorList>
    </citation>
    <scope>NUCLEOTIDE SEQUENCE [LARGE SCALE GENOMIC DNA]</scope>
    <source>
        <strain evidence="2 3">JN14CK-3</strain>
    </source>
</reference>
<comment type="caution">
    <text evidence="2">The sequence shown here is derived from an EMBL/GenBank/DDBJ whole genome shotgun (WGS) entry which is preliminary data.</text>
</comment>
<keyword evidence="1" id="KW-0732">Signal</keyword>
<dbReference type="Gene3D" id="3.40.50.1820">
    <property type="entry name" value="alpha/beta hydrolase"/>
    <property type="match status" value="1"/>
</dbReference>
<dbReference type="PANTHER" id="PTHR48098:SF3">
    <property type="entry name" value="IRON(III) ENTEROBACTIN ESTERASE"/>
    <property type="match status" value="1"/>
</dbReference>
<name>A0A0D8J9I7_9BACT</name>
<accession>A0A0D8J9I7</accession>
<dbReference type="Pfam" id="PF00756">
    <property type="entry name" value="Esterase"/>
    <property type="match status" value="1"/>
</dbReference>
<dbReference type="InterPro" id="IPR000801">
    <property type="entry name" value="Esterase-like"/>
</dbReference>